<dbReference type="Proteomes" id="UP000501812">
    <property type="component" value="Chromosome"/>
</dbReference>
<gene>
    <name evidence="1" type="ORF">HHL09_20640</name>
</gene>
<name>A0A858RPP4_9BACT</name>
<organism evidence="1 2">
    <name type="scientific">Luteolibacter luteus</name>
    <dbReference type="NCBI Taxonomy" id="2728835"/>
    <lineage>
        <taxon>Bacteria</taxon>
        <taxon>Pseudomonadati</taxon>
        <taxon>Verrucomicrobiota</taxon>
        <taxon>Verrucomicrobiia</taxon>
        <taxon>Verrucomicrobiales</taxon>
        <taxon>Verrucomicrobiaceae</taxon>
        <taxon>Luteolibacter</taxon>
    </lineage>
</organism>
<reference evidence="1 2" key="1">
    <citation type="submission" date="2020-04" db="EMBL/GenBank/DDBJ databases">
        <title>Luteolibacter sp. G-1-1-1 isolated from soil.</title>
        <authorList>
            <person name="Dahal R.H."/>
        </authorList>
    </citation>
    <scope>NUCLEOTIDE SEQUENCE [LARGE SCALE GENOMIC DNA]</scope>
    <source>
        <strain evidence="1 2">G-1-1-1</strain>
    </source>
</reference>
<keyword evidence="2" id="KW-1185">Reference proteome</keyword>
<sequence>MGSADEAQAKLTDGLAKAETLLQSDGCGELSSGLHWTSRGDAVRKWQRCG</sequence>
<accession>A0A858RPP4</accession>
<evidence type="ECO:0000313" key="1">
    <source>
        <dbReference type="EMBL" id="QJE98090.1"/>
    </source>
</evidence>
<dbReference type="EMBL" id="CP051774">
    <property type="protein sequence ID" value="QJE98090.1"/>
    <property type="molecule type" value="Genomic_DNA"/>
</dbReference>
<protein>
    <submittedName>
        <fullName evidence="1">Uncharacterized protein</fullName>
    </submittedName>
</protein>
<dbReference type="RefSeq" id="WP_169456549.1">
    <property type="nucleotide sequence ID" value="NZ_CP051774.1"/>
</dbReference>
<evidence type="ECO:0000313" key="2">
    <source>
        <dbReference type="Proteomes" id="UP000501812"/>
    </source>
</evidence>
<proteinExistence type="predicted"/>
<dbReference type="AlphaFoldDB" id="A0A858RPP4"/>
<dbReference type="KEGG" id="luo:HHL09_20640"/>